<dbReference type="PANTHER" id="PTHR45453:SF1">
    <property type="entry name" value="PHOSPHATE REGULON SENSOR PROTEIN PHOR"/>
    <property type="match status" value="1"/>
</dbReference>
<feature type="domain" description="Histidine kinase" evidence="9">
    <location>
        <begin position="205"/>
        <end position="414"/>
    </location>
</feature>
<evidence type="ECO:0000256" key="2">
    <source>
        <dbReference type="ARBA" id="ARBA00004370"/>
    </source>
</evidence>
<dbReference type="SUPFAM" id="SSF55874">
    <property type="entry name" value="ATPase domain of HSP90 chaperone/DNA topoisomerase II/histidine kinase"/>
    <property type="match status" value="1"/>
</dbReference>
<dbReference type="Proteomes" id="UP000647491">
    <property type="component" value="Unassembled WGS sequence"/>
</dbReference>
<comment type="caution">
    <text evidence="10">The sequence shown here is derived from an EMBL/GenBank/DDBJ whole genome shotgun (WGS) entry which is preliminary data.</text>
</comment>
<keyword evidence="6 10" id="KW-0418">Kinase</keyword>
<keyword evidence="8" id="KW-0812">Transmembrane</keyword>
<evidence type="ECO:0000256" key="8">
    <source>
        <dbReference type="SAM" id="Phobius"/>
    </source>
</evidence>
<dbReference type="SMART" id="SM00388">
    <property type="entry name" value="HisKA"/>
    <property type="match status" value="1"/>
</dbReference>
<keyword evidence="4" id="KW-0597">Phosphoprotein</keyword>
<evidence type="ECO:0000256" key="3">
    <source>
        <dbReference type="ARBA" id="ARBA00012438"/>
    </source>
</evidence>
<evidence type="ECO:0000313" key="11">
    <source>
        <dbReference type="Proteomes" id="UP000647491"/>
    </source>
</evidence>
<keyword evidence="11" id="KW-1185">Reference proteome</keyword>
<evidence type="ECO:0000259" key="9">
    <source>
        <dbReference type="PROSITE" id="PS50109"/>
    </source>
</evidence>
<dbReference type="InterPro" id="IPR036097">
    <property type="entry name" value="HisK_dim/P_sf"/>
</dbReference>
<evidence type="ECO:0000256" key="6">
    <source>
        <dbReference type="ARBA" id="ARBA00022777"/>
    </source>
</evidence>
<dbReference type="InterPro" id="IPR050351">
    <property type="entry name" value="BphY/WalK/GraS-like"/>
</dbReference>
<keyword evidence="5" id="KW-0808">Transferase</keyword>
<dbReference type="Gene3D" id="3.30.565.10">
    <property type="entry name" value="Histidine kinase-like ATPase, C-terminal domain"/>
    <property type="match status" value="1"/>
</dbReference>
<evidence type="ECO:0000256" key="4">
    <source>
        <dbReference type="ARBA" id="ARBA00022553"/>
    </source>
</evidence>
<dbReference type="PRINTS" id="PR00344">
    <property type="entry name" value="BCTRLSENSOR"/>
</dbReference>
<evidence type="ECO:0000256" key="1">
    <source>
        <dbReference type="ARBA" id="ARBA00000085"/>
    </source>
</evidence>
<dbReference type="Gene3D" id="1.10.287.130">
    <property type="match status" value="1"/>
</dbReference>
<feature type="transmembrane region" description="Helical" evidence="8">
    <location>
        <begin position="162"/>
        <end position="184"/>
    </location>
</feature>
<dbReference type="EC" id="2.7.13.3" evidence="3"/>
<gene>
    <name evidence="10" type="ORF">H8708_06835</name>
</gene>
<dbReference type="RefSeq" id="WP_262427377.1">
    <property type="nucleotide sequence ID" value="NZ_JACRTJ010000015.1"/>
</dbReference>
<accession>A0ABR7NTP8</accession>
<protein>
    <recommendedName>
        <fullName evidence="3">histidine kinase</fullName>
        <ecNumber evidence="3">2.7.13.3</ecNumber>
    </recommendedName>
</protein>
<dbReference type="InterPro" id="IPR004358">
    <property type="entry name" value="Sig_transdc_His_kin-like_C"/>
</dbReference>
<keyword evidence="8" id="KW-0472">Membrane</keyword>
<dbReference type="InterPro" id="IPR005467">
    <property type="entry name" value="His_kinase_dom"/>
</dbReference>
<dbReference type="PANTHER" id="PTHR45453">
    <property type="entry name" value="PHOSPHATE REGULON SENSOR PROTEIN PHOR"/>
    <property type="match status" value="1"/>
</dbReference>
<comment type="catalytic activity">
    <reaction evidence="1">
        <text>ATP + protein L-histidine = ADP + protein N-phospho-L-histidine.</text>
        <dbReference type="EC" id="2.7.13.3"/>
    </reaction>
</comment>
<keyword evidence="7" id="KW-0902">Two-component regulatory system</keyword>
<comment type="subcellular location">
    <subcellularLocation>
        <location evidence="2">Membrane</location>
    </subcellularLocation>
</comment>
<name>A0ABR7NTP8_9FIRM</name>
<dbReference type="InterPro" id="IPR003594">
    <property type="entry name" value="HATPase_dom"/>
</dbReference>
<sequence length="414" mass="46161">MIRTLRIRLILASMVSLLLVLTVILGAAGILNYRKIVTDADSILDVLAENDGVFPADKHLENDFFSTGRHPRYDRLNSPELPYESRYFSVFLTQDGTTAAVSTGKIAAVDTQAAIEYAQMVLNSGDSRGFVENYRYILYLSGDEIHIIFLDCRREIGAFQNFLLTSTGVGLLGLFSVLLLLIILSGRIVKPFSENYEKQKQFITDAGHELKTPLTIIDADAEVLEMDVGENEWLSDIKNQTKRLAQLTNNLIFLSRMEEQPQVEKIEFPISDLAEETLEAFQALAKTRNKTISSQIEPMLSMVGDENAIRQLIVILLDNAVKYSDDGGKIELSLQKKKNTIQLGVFNTAESISRADIPHLFDRFYRADRSRNSQTGGYGLGLSIASAIVNAHKGKITSNTQDEKSLLITVTFPL</sequence>
<dbReference type="PROSITE" id="PS50109">
    <property type="entry name" value="HIS_KIN"/>
    <property type="match status" value="1"/>
</dbReference>
<dbReference type="CDD" id="cd00082">
    <property type="entry name" value="HisKA"/>
    <property type="match status" value="1"/>
</dbReference>
<evidence type="ECO:0000256" key="7">
    <source>
        <dbReference type="ARBA" id="ARBA00023012"/>
    </source>
</evidence>
<proteinExistence type="predicted"/>
<dbReference type="InterPro" id="IPR003661">
    <property type="entry name" value="HisK_dim/P_dom"/>
</dbReference>
<dbReference type="Pfam" id="PF00512">
    <property type="entry name" value="HisKA"/>
    <property type="match status" value="1"/>
</dbReference>
<evidence type="ECO:0000256" key="5">
    <source>
        <dbReference type="ARBA" id="ARBA00022679"/>
    </source>
</evidence>
<dbReference type="EMBL" id="JACRTJ010000015">
    <property type="protein sequence ID" value="MBC8598946.1"/>
    <property type="molecule type" value="Genomic_DNA"/>
</dbReference>
<dbReference type="InterPro" id="IPR036890">
    <property type="entry name" value="HATPase_C_sf"/>
</dbReference>
<keyword evidence="8" id="KW-1133">Transmembrane helix</keyword>
<reference evidence="10 11" key="1">
    <citation type="submission" date="2020-08" db="EMBL/GenBank/DDBJ databases">
        <title>Genome public.</title>
        <authorList>
            <person name="Liu C."/>
            <person name="Sun Q."/>
        </authorList>
    </citation>
    <scope>NUCLEOTIDE SEQUENCE [LARGE SCALE GENOMIC DNA]</scope>
    <source>
        <strain evidence="10 11">BX10</strain>
    </source>
</reference>
<dbReference type="SMART" id="SM00387">
    <property type="entry name" value="HATPase_c"/>
    <property type="match status" value="1"/>
</dbReference>
<organism evidence="10 11">
    <name type="scientific">Enterocloster hominis</name>
    <name type="common">ex Liu et al. 2021</name>
    <dbReference type="NCBI Taxonomy" id="2763663"/>
    <lineage>
        <taxon>Bacteria</taxon>
        <taxon>Bacillati</taxon>
        <taxon>Bacillota</taxon>
        <taxon>Clostridia</taxon>
        <taxon>Lachnospirales</taxon>
        <taxon>Lachnospiraceae</taxon>
        <taxon>Enterocloster</taxon>
    </lineage>
</organism>
<dbReference type="GO" id="GO:0016301">
    <property type="term" value="F:kinase activity"/>
    <property type="evidence" value="ECO:0007669"/>
    <property type="project" value="UniProtKB-KW"/>
</dbReference>
<dbReference type="SUPFAM" id="SSF47384">
    <property type="entry name" value="Homodimeric domain of signal transducing histidine kinase"/>
    <property type="match status" value="1"/>
</dbReference>
<evidence type="ECO:0000313" key="10">
    <source>
        <dbReference type="EMBL" id="MBC8598946.1"/>
    </source>
</evidence>
<dbReference type="Pfam" id="PF02518">
    <property type="entry name" value="HATPase_c"/>
    <property type="match status" value="1"/>
</dbReference>